<name>A0A063KVG0_9GAMM</name>
<evidence type="ECO:0000256" key="3">
    <source>
        <dbReference type="ARBA" id="ARBA00022691"/>
    </source>
</evidence>
<reference evidence="8 9" key="1">
    <citation type="submission" date="2014-04" db="EMBL/GenBank/DDBJ databases">
        <title>Pseudoalteromonas galatheae sp. nov., isolated from a deep-sea polychaete near Canal Concepcion, Chile.</title>
        <authorList>
            <person name="Machado H.R."/>
            <person name="Gram L."/>
            <person name="Vynne N.G."/>
        </authorList>
    </citation>
    <scope>NUCLEOTIDE SEQUENCE [LARGE SCALE GENOMIC DNA]</scope>
    <source>
        <strain evidence="8 9">KMM216</strain>
    </source>
</reference>
<gene>
    <name evidence="5 6" type="primary">rlmH</name>
    <name evidence="8" type="ORF">DC53_02560</name>
    <name evidence="7" type="ORF">EU508_03510</name>
    <name evidence="6" type="ORF">EU509_12660</name>
</gene>
<dbReference type="AlphaFoldDB" id="A0A063KVG0"/>
<feature type="binding site" evidence="5">
    <location>
        <begin position="123"/>
        <end position="128"/>
    </location>
    <ligand>
        <name>S-adenosyl-L-methionine</name>
        <dbReference type="ChEBI" id="CHEBI:59789"/>
    </ligand>
</feature>
<dbReference type="CDD" id="cd18081">
    <property type="entry name" value="RlmH-like"/>
    <property type="match status" value="1"/>
</dbReference>
<dbReference type="HAMAP" id="MF_00658">
    <property type="entry name" value="23SrRNA_methyltr_H"/>
    <property type="match status" value="1"/>
</dbReference>
<evidence type="ECO:0000256" key="2">
    <source>
        <dbReference type="ARBA" id="ARBA00022679"/>
    </source>
</evidence>
<evidence type="ECO:0000256" key="5">
    <source>
        <dbReference type="HAMAP-Rule" id="MF_00658"/>
    </source>
</evidence>
<dbReference type="Proteomes" id="UP000324162">
    <property type="component" value="Unassembled WGS sequence"/>
</dbReference>
<dbReference type="RefSeq" id="WP_002958522.1">
    <property type="nucleotide sequence ID" value="NZ_JBBMQV010000031.1"/>
</dbReference>
<dbReference type="GeneID" id="88775974"/>
<proteinExistence type="inferred from homology"/>
<protein>
    <recommendedName>
        <fullName evidence="5">Ribosomal RNA large subunit methyltransferase H</fullName>
        <ecNumber evidence="5">2.1.1.177</ecNumber>
    </recommendedName>
    <alternativeName>
        <fullName evidence="5">23S rRNA (pseudouridine1915-N3)-methyltransferase</fullName>
    </alternativeName>
    <alternativeName>
        <fullName evidence="5">23S rRNA m3Psi1915 methyltransferase</fullName>
    </alternativeName>
    <alternativeName>
        <fullName evidence="5">rRNA (pseudouridine-N3-)-methyltransferase RlmH</fullName>
    </alternativeName>
</protein>
<dbReference type="Gene3D" id="3.40.1280.10">
    <property type="match status" value="1"/>
</dbReference>
<evidence type="ECO:0000313" key="7">
    <source>
        <dbReference type="EMBL" id="KAA1163635.1"/>
    </source>
</evidence>
<dbReference type="Proteomes" id="UP000322915">
    <property type="component" value="Unassembled WGS sequence"/>
</dbReference>
<comment type="similarity">
    <text evidence="4 5">Belongs to the RNA methyltransferase RlmH family.</text>
</comment>
<dbReference type="EMBL" id="SEUK01000041">
    <property type="protein sequence ID" value="KAA1163635.1"/>
    <property type="molecule type" value="Genomic_DNA"/>
</dbReference>
<dbReference type="EC" id="2.1.1.177" evidence="5"/>
<keyword evidence="1 5" id="KW-0489">Methyltransferase</keyword>
<evidence type="ECO:0000313" key="8">
    <source>
        <dbReference type="EMBL" id="KDC52825.1"/>
    </source>
</evidence>
<evidence type="ECO:0000313" key="9">
    <source>
        <dbReference type="Proteomes" id="UP000027154"/>
    </source>
</evidence>
<feature type="binding site" evidence="5">
    <location>
        <position position="104"/>
    </location>
    <ligand>
        <name>S-adenosyl-L-methionine</name>
        <dbReference type="ChEBI" id="CHEBI:59789"/>
    </ligand>
</feature>
<accession>A0A063KVG0</accession>
<organism evidence="8 9">
    <name type="scientific">Pseudoalteromonas fuliginea</name>
    <dbReference type="NCBI Taxonomy" id="1872678"/>
    <lineage>
        <taxon>Bacteria</taxon>
        <taxon>Pseudomonadati</taxon>
        <taxon>Pseudomonadota</taxon>
        <taxon>Gammaproteobacteria</taxon>
        <taxon>Alteromonadales</taxon>
        <taxon>Pseudoalteromonadaceae</taxon>
        <taxon>Pseudoalteromonas</taxon>
    </lineage>
</organism>
<dbReference type="PANTHER" id="PTHR33603">
    <property type="entry name" value="METHYLTRANSFERASE"/>
    <property type="match status" value="1"/>
</dbReference>
<sequence length="156" mass="17501">MKIQMIAVGTKMPAWVETGFAEYQRRFPKDMALELIEIPAGKRGKNADIKRILHIEGEKTLAAIPKGNRIVTLEVTGKALDTHQLAKNMEKWQLDGRDVSLLIGGPEGLAPECIAASEQKWSLSNLTLPHPLVRIIVAESLYRGWSLNNNHPYHRE</sequence>
<comment type="caution">
    <text evidence="8">The sequence shown here is derived from an EMBL/GenBank/DDBJ whole genome shotgun (WGS) entry which is preliminary data.</text>
</comment>
<dbReference type="Pfam" id="PF02590">
    <property type="entry name" value="SPOUT_MTase"/>
    <property type="match status" value="1"/>
</dbReference>
<dbReference type="OrthoDB" id="9806643at2"/>
<reference evidence="10 11" key="2">
    <citation type="submission" date="2019-01" db="EMBL/GenBank/DDBJ databases">
        <title>Genome sequences of marine Pseudoalteromonas species.</title>
        <authorList>
            <person name="Boraston A.B."/>
            <person name="Hehemann J.-H."/>
            <person name="Vickers C.J."/>
            <person name="Salama-Alber O."/>
            <person name="Abe K."/>
            <person name="Hettle A.J."/>
        </authorList>
    </citation>
    <scope>NUCLEOTIDE SEQUENCE [LARGE SCALE GENOMIC DNA]</scope>
    <source>
        <strain evidence="7 11">PS42</strain>
        <strain evidence="6 10">PS47</strain>
    </source>
</reference>
<dbReference type="InterPro" id="IPR029026">
    <property type="entry name" value="tRNA_m1G_MTases_N"/>
</dbReference>
<evidence type="ECO:0000256" key="1">
    <source>
        <dbReference type="ARBA" id="ARBA00022603"/>
    </source>
</evidence>
<evidence type="ECO:0000313" key="11">
    <source>
        <dbReference type="Proteomes" id="UP000324162"/>
    </source>
</evidence>
<feature type="binding site" evidence="5">
    <location>
        <position position="73"/>
    </location>
    <ligand>
        <name>S-adenosyl-L-methionine</name>
        <dbReference type="ChEBI" id="CHEBI:59789"/>
    </ligand>
</feature>
<dbReference type="NCBIfam" id="TIGR00246">
    <property type="entry name" value="tRNA_RlmH_YbeA"/>
    <property type="match status" value="1"/>
</dbReference>
<keyword evidence="5" id="KW-0698">rRNA processing</keyword>
<keyword evidence="10" id="KW-1185">Reference proteome</keyword>
<dbReference type="InterPro" id="IPR029028">
    <property type="entry name" value="Alpha/beta_knot_MTases"/>
</dbReference>
<comment type="subcellular location">
    <subcellularLocation>
        <location evidence="5">Cytoplasm</location>
    </subcellularLocation>
</comment>
<dbReference type="GO" id="GO:0070038">
    <property type="term" value="F:rRNA (pseudouridine-N3-)-methyltransferase activity"/>
    <property type="evidence" value="ECO:0007669"/>
    <property type="project" value="UniProtKB-UniRule"/>
</dbReference>
<keyword evidence="2 5" id="KW-0808">Transferase</keyword>
<dbReference type="NCBIfam" id="NF000984">
    <property type="entry name" value="PRK00103.1-1"/>
    <property type="match status" value="1"/>
</dbReference>
<dbReference type="EMBL" id="JJNZ01000008">
    <property type="protein sequence ID" value="KDC52825.1"/>
    <property type="molecule type" value="Genomic_DNA"/>
</dbReference>
<dbReference type="PIRSF" id="PIRSF004505">
    <property type="entry name" value="MT_bac"/>
    <property type="match status" value="1"/>
</dbReference>
<dbReference type="Proteomes" id="UP000027154">
    <property type="component" value="Unassembled WGS sequence"/>
</dbReference>
<dbReference type="PANTHER" id="PTHR33603:SF1">
    <property type="entry name" value="RIBOSOMAL RNA LARGE SUBUNIT METHYLTRANSFERASE H"/>
    <property type="match status" value="1"/>
</dbReference>
<dbReference type="SUPFAM" id="SSF75217">
    <property type="entry name" value="alpha/beta knot"/>
    <property type="match status" value="1"/>
</dbReference>
<dbReference type="NCBIfam" id="NF000986">
    <property type="entry name" value="PRK00103.1-4"/>
    <property type="match status" value="1"/>
</dbReference>
<dbReference type="InterPro" id="IPR003742">
    <property type="entry name" value="RlmH-like"/>
</dbReference>
<evidence type="ECO:0000313" key="6">
    <source>
        <dbReference type="EMBL" id="KAA1154336.1"/>
    </source>
</evidence>
<dbReference type="EMBL" id="SEUJ01000072">
    <property type="protein sequence ID" value="KAA1154336.1"/>
    <property type="molecule type" value="Genomic_DNA"/>
</dbReference>
<dbReference type="GO" id="GO:0005737">
    <property type="term" value="C:cytoplasm"/>
    <property type="evidence" value="ECO:0007669"/>
    <property type="project" value="UniProtKB-SubCell"/>
</dbReference>
<comment type="catalytic activity">
    <reaction evidence="5">
        <text>pseudouridine(1915) in 23S rRNA + S-adenosyl-L-methionine = N(3)-methylpseudouridine(1915) in 23S rRNA + S-adenosyl-L-homocysteine + H(+)</text>
        <dbReference type="Rhea" id="RHEA:42752"/>
        <dbReference type="Rhea" id="RHEA-COMP:10221"/>
        <dbReference type="Rhea" id="RHEA-COMP:10222"/>
        <dbReference type="ChEBI" id="CHEBI:15378"/>
        <dbReference type="ChEBI" id="CHEBI:57856"/>
        <dbReference type="ChEBI" id="CHEBI:59789"/>
        <dbReference type="ChEBI" id="CHEBI:65314"/>
        <dbReference type="ChEBI" id="CHEBI:74486"/>
        <dbReference type="EC" id="2.1.1.177"/>
    </reaction>
</comment>
<dbReference type="GeneID" id="99694783"/>
<comment type="subunit">
    <text evidence="5">Homodimer.</text>
</comment>
<evidence type="ECO:0000313" key="10">
    <source>
        <dbReference type="Proteomes" id="UP000322915"/>
    </source>
</evidence>
<evidence type="ECO:0000256" key="4">
    <source>
        <dbReference type="ARBA" id="ARBA00038303"/>
    </source>
</evidence>
<keyword evidence="5" id="KW-0963">Cytoplasm</keyword>
<comment type="function">
    <text evidence="5">Specifically methylates the pseudouridine at position 1915 (m3Psi1915) in 23S rRNA.</text>
</comment>
<keyword evidence="3 5" id="KW-0949">S-adenosyl-L-methionine</keyword>